<organism evidence="3 4">
    <name type="scientific">Hydrogenophaga intermedia</name>
    <dbReference type="NCBI Taxonomy" id="65786"/>
    <lineage>
        <taxon>Bacteria</taxon>
        <taxon>Pseudomonadati</taxon>
        <taxon>Pseudomonadota</taxon>
        <taxon>Betaproteobacteria</taxon>
        <taxon>Burkholderiales</taxon>
        <taxon>Comamonadaceae</taxon>
        <taxon>Hydrogenophaga</taxon>
    </lineage>
</organism>
<dbReference type="PANTHER" id="PTHR31435:SF10">
    <property type="entry name" value="BSR4717 PROTEIN"/>
    <property type="match status" value="1"/>
</dbReference>
<dbReference type="PROSITE" id="PS51729">
    <property type="entry name" value="GNAT_YJDJ"/>
    <property type="match status" value="1"/>
</dbReference>
<dbReference type="SUPFAM" id="SSF55729">
    <property type="entry name" value="Acyl-CoA N-acyltransferases (Nat)"/>
    <property type="match status" value="1"/>
</dbReference>
<sequence>MTHPIEHQETGNTGAFYVQQNGERIAEMTYSRTNPTLIIIDHTHVDERLKGQGVGRQLLDALVAWARETKTRVVALCPFAKSQFDKDPSIRDVLV</sequence>
<name>A0A1L1PM52_HYDIT</name>
<evidence type="ECO:0000313" key="3">
    <source>
        <dbReference type="EMBL" id="CDN89884.1"/>
    </source>
</evidence>
<dbReference type="AlphaFoldDB" id="A0A1L1PM52"/>
<dbReference type="RefSeq" id="WP_035623724.1">
    <property type="nucleotide sequence ID" value="NZ_CCAE010000056.1"/>
</dbReference>
<evidence type="ECO:0000259" key="2">
    <source>
        <dbReference type="PROSITE" id="PS51729"/>
    </source>
</evidence>
<dbReference type="InterPro" id="IPR045057">
    <property type="entry name" value="Gcn5-rel_NAT"/>
</dbReference>
<feature type="domain" description="N-acetyltransferase" evidence="2">
    <location>
        <begin position="8"/>
        <end position="95"/>
    </location>
</feature>
<dbReference type="Gene3D" id="3.40.630.30">
    <property type="match status" value="1"/>
</dbReference>
<dbReference type="InterPro" id="IPR000182">
    <property type="entry name" value="GNAT_dom"/>
</dbReference>
<dbReference type="Proteomes" id="UP000028878">
    <property type="component" value="Unassembled WGS sequence"/>
</dbReference>
<evidence type="ECO:0000259" key="1">
    <source>
        <dbReference type="PROSITE" id="PS51186"/>
    </source>
</evidence>
<dbReference type="CDD" id="cd04301">
    <property type="entry name" value="NAT_SF"/>
    <property type="match status" value="1"/>
</dbReference>
<reference evidence="4" key="1">
    <citation type="submission" date="2014-11" db="EMBL/GenBank/DDBJ databases">
        <title>Draft genome sequence of Hydrogenophaga intermedia S1.</title>
        <authorList>
            <person name="Gan H.M."/>
            <person name="Chew T.H."/>
            <person name="Stolz A."/>
        </authorList>
    </citation>
    <scope>NUCLEOTIDE SEQUENCE [LARGE SCALE GENOMIC DNA]</scope>
    <source>
        <strain evidence="4">S1</strain>
    </source>
</reference>
<dbReference type="PANTHER" id="PTHR31435">
    <property type="entry name" value="PROTEIN NATD1"/>
    <property type="match status" value="1"/>
</dbReference>
<proteinExistence type="predicted"/>
<dbReference type="Pfam" id="PF14542">
    <property type="entry name" value="Acetyltransf_CG"/>
    <property type="match status" value="1"/>
</dbReference>
<dbReference type="PROSITE" id="PS51186">
    <property type="entry name" value="GNAT"/>
    <property type="match status" value="1"/>
</dbReference>
<gene>
    <name evidence="3" type="ORF">BN948_04324</name>
</gene>
<accession>A0A1L1PM52</accession>
<dbReference type="InterPro" id="IPR016181">
    <property type="entry name" value="Acyl_CoA_acyltransferase"/>
</dbReference>
<dbReference type="InterPro" id="IPR031165">
    <property type="entry name" value="GNAT_YJDJ"/>
</dbReference>
<evidence type="ECO:0000313" key="4">
    <source>
        <dbReference type="Proteomes" id="UP000028878"/>
    </source>
</evidence>
<dbReference type="EMBL" id="CCAE010000056">
    <property type="protein sequence ID" value="CDN89884.1"/>
    <property type="molecule type" value="Genomic_DNA"/>
</dbReference>
<dbReference type="GO" id="GO:0016747">
    <property type="term" value="F:acyltransferase activity, transferring groups other than amino-acyl groups"/>
    <property type="evidence" value="ECO:0007669"/>
    <property type="project" value="InterPro"/>
</dbReference>
<keyword evidence="4" id="KW-1185">Reference proteome</keyword>
<feature type="domain" description="N-acetyltransferase" evidence="1">
    <location>
        <begin position="1"/>
        <end position="95"/>
    </location>
</feature>
<protein>
    <submittedName>
        <fullName evidence="3">Uncharacterized protein</fullName>
    </submittedName>
</protein>